<evidence type="ECO:0000313" key="2">
    <source>
        <dbReference type="EMBL" id="RLM79799.1"/>
    </source>
</evidence>
<feature type="region of interest" description="Disordered" evidence="1">
    <location>
        <begin position="29"/>
        <end position="114"/>
    </location>
</feature>
<name>A0A3L6QHU0_PANMI</name>
<gene>
    <name evidence="2" type="ORF">C2845_PM12G26590</name>
</gene>
<dbReference type="Proteomes" id="UP000275267">
    <property type="component" value="Unassembled WGS sequence"/>
</dbReference>
<accession>A0A3L6QHU0</accession>
<dbReference type="EMBL" id="PQIB02000012">
    <property type="protein sequence ID" value="RLM79799.1"/>
    <property type="molecule type" value="Genomic_DNA"/>
</dbReference>
<keyword evidence="3" id="KW-1185">Reference proteome</keyword>
<protein>
    <submittedName>
        <fullName evidence="2">Uncharacterized protein</fullName>
    </submittedName>
</protein>
<evidence type="ECO:0000313" key="3">
    <source>
        <dbReference type="Proteomes" id="UP000275267"/>
    </source>
</evidence>
<proteinExistence type="predicted"/>
<comment type="caution">
    <text evidence="2">The sequence shown here is derived from an EMBL/GenBank/DDBJ whole genome shotgun (WGS) entry which is preliminary data.</text>
</comment>
<feature type="compositionally biased region" description="Low complexity" evidence="1">
    <location>
        <begin position="59"/>
        <end position="68"/>
    </location>
</feature>
<evidence type="ECO:0000256" key="1">
    <source>
        <dbReference type="SAM" id="MobiDB-lite"/>
    </source>
</evidence>
<sequence>MCACACGNACMGLHASACPGAEVQINSAASRGFSGRRRASRGFSGRRRDGVLRRPSITASSGRASASSQRRRHRFGAGLEREAPVVLPAMPPSSTHSRSTTTTRMDDFSASASECACVRSVKEGERR</sequence>
<feature type="compositionally biased region" description="Low complexity" evidence="1">
    <location>
        <begin position="93"/>
        <end position="103"/>
    </location>
</feature>
<organism evidence="2 3">
    <name type="scientific">Panicum miliaceum</name>
    <name type="common">Proso millet</name>
    <name type="synonym">Broomcorn millet</name>
    <dbReference type="NCBI Taxonomy" id="4540"/>
    <lineage>
        <taxon>Eukaryota</taxon>
        <taxon>Viridiplantae</taxon>
        <taxon>Streptophyta</taxon>
        <taxon>Embryophyta</taxon>
        <taxon>Tracheophyta</taxon>
        <taxon>Spermatophyta</taxon>
        <taxon>Magnoliopsida</taxon>
        <taxon>Liliopsida</taxon>
        <taxon>Poales</taxon>
        <taxon>Poaceae</taxon>
        <taxon>PACMAD clade</taxon>
        <taxon>Panicoideae</taxon>
        <taxon>Panicodae</taxon>
        <taxon>Paniceae</taxon>
        <taxon>Panicinae</taxon>
        <taxon>Panicum</taxon>
        <taxon>Panicum sect. Panicum</taxon>
    </lineage>
</organism>
<dbReference type="AlphaFoldDB" id="A0A3L6QHU0"/>
<reference evidence="3" key="1">
    <citation type="journal article" date="2019" name="Nat. Commun.">
        <title>The genome of broomcorn millet.</title>
        <authorList>
            <person name="Zou C."/>
            <person name="Miki D."/>
            <person name="Li D."/>
            <person name="Tang Q."/>
            <person name="Xiao L."/>
            <person name="Rajput S."/>
            <person name="Deng P."/>
            <person name="Jia W."/>
            <person name="Huang R."/>
            <person name="Zhang M."/>
            <person name="Sun Y."/>
            <person name="Hu J."/>
            <person name="Fu X."/>
            <person name="Schnable P.S."/>
            <person name="Li F."/>
            <person name="Zhang H."/>
            <person name="Feng B."/>
            <person name="Zhu X."/>
            <person name="Liu R."/>
            <person name="Schnable J.C."/>
            <person name="Zhu J.-K."/>
            <person name="Zhang H."/>
        </authorList>
    </citation>
    <scope>NUCLEOTIDE SEQUENCE [LARGE SCALE GENOMIC DNA]</scope>
</reference>